<evidence type="ECO:0000256" key="14">
    <source>
        <dbReference type="ARBA" id="ARBA00042112"/>
    </source>
</evidence>
<evidence type="ECO:0000256" key="11">
    <source>
        <dbReference type="ARBA" id="ARBA00023280"/>
    </source>
</evidence>
<evidence type="ECO:0000313" key="18">
    <source>
        <dbReference type="EMBL" id="AID16379.1"/>
    </source>
</evidence>
<keyword evidence="5" id="KW-1090">Inhibition of host innate immune response by virus</keyword>
<keyword evidence="7" id="KW-1040">Host Golgi apparatus</keyword>
<sequence length="229" mass="25498">MLSGLIQRFEEEKMKHNQEQVEELSLVRVDDTISQPPRYAPSAPMPSSMPTVALEILDKAMSNTTGATQTQKAEKAAFASYAEAFRDDVRLRQIKRHVNEQILPKLKSDLGGLKKKRAIIHMTLLIAAVVALLTSVCTLSSDMSVAFKLNGTSAEIPQWFKSLNPMLGVVNLGATFLMMVCAKSERSLNQQIDMIKKEVMKKQSYNDAVRMSFTEFSSVPLDGFELPLT</sequence>
<dbReference type="GO" id="GO:0020002">
    <property type="term" value="C:host cell plasma membrane"/>
    <property type="evidence" value="ECO:0007669"/>
    <property type="project" value="UniProtKB-SubCell"/>
</dbReference>
<feature type="transmembrane region" description="Helical" evidence="17">
    <location>
        <begin position="124"/>
        <end position="143"/>
    </location>
</feature>
<evidence type="ECO:0000256" key="8">
    <source>
        <dbReference type="ARBA" id="ARBA00022870"/>
    </source>
</evidence>
<keyword evidence="8" id="KW-1043">Host membrane</keyword>
<dbReference type="EMBL" id="KJ577123">
    <property type="protein sequence ID" value="AID16379.1"/>
    <property type="molecule type" value="Genomic_RNA"/>
</dbReference>
<keyword evidence="9 17" id="KW-1133">Transmembrane helix</keyword>
<evidence type="ECO:0000313" key="19">
    <source>
        <dbReference type="Proteomes" id="UP000102147"/>
    </source>
</evidence>
<evidence type="ECO:0000256" key="15">
    <source>
        <dbReference type="ARBA" id="ARBA00045348"/>
    </source>
</evidence>
<dbReference type="InterPro" id="IPR002565">
    <property type="entry name" value="Orbi_NS3"/>
</dbReference>
<evidence type="ECO:0000256" key="9">
    <source>
        <dbReference type="ARBA" id="ARBA00022989"/>
    </source>
</evidence>
<evidence type="ECO:0000256" key="1">
    <source>
        <dbReference type="ARBA" id="ARBA00004136"/>
    </source>
</evidence>
<keyword evidence="10 17" id="KW-0472">Membrane</keyword>
<evidence type="ECO:0000256" key="16">
    <source>
        <dbReference type="ARBA" id="ARBA00046469"/>
    </source>
</evidence>
<comment type="subunit">
    <text evidence="16">Forms homooligomers via coiled-coil motif. Interacts with host OPTN; this interaction inhibits innate immune response.</text>
</comment>
<keyword evidence="5" id="KW-0945">Host-virus interaction</keyword>
<name>A0A068C9E8_BTV1</name>
<evidence type="ECO:0000256" key="5">
    <source>
        <dbReference type="ARBA" id="ARBA00022632"/>
    </source>
</evidence>
<keyword evidence="6 17" id="KW-0812">Transmembrane</keyword>
<evidence type="ECO:0000256" key="12">
    <source>
        <dbReference type="ARBA" id="ARBA00037648"/>
    </source>
</evidence>
<accession>A0A068C9E8</accession>
<dbReference type="GO" id="GO:0044177">
    <property type="term" value="C:host cell Golgi apparatus"/>
    <property type="evidence" value="ECO:0007669"/>
    <property type="project" value="UniProtKB-SubCell"/>
</dbReference>
<comment type="subcellular location">
    <subcellularLocation>
        <location evidence="1">Host Golgi apparatus</location>
    </subcellularLocation>
    <subcellularLocation>
        <location evidence="2">Host cell membrane</location>
        <topology evidence="2">Multi-pass membrane protein</topology>
    </subcellularLocation>
</comment>
<protein>
    <recommendedName>
        <fullName evidence="13">Non-structural protein P8</fullName>
    </recommendedName>
    <alternativeName>
        <fullName evidence="14">Non-structural protein NS3</fullName>
    </alternativeName>
</protein>
<comment type="function">
    <text evidence="12">Plays a role in the inhibition of host innate immune response. Interacts with host OPTN and thus inhibits the recruitment of TBK1 to the host Golgi apparatus. In turn, downstream partner IRF3 cannot be activated and IFN-beta production is impaired.</text>
</comment>
<keyword evidence="4" id="KW-1032">Host cell membrane</keyword>
<keyword evidence="11" id="KW-0899">Viral immunoevasion</keyword>
<evidence type="ECO:0000256" key="13">
    <source>
        <dbReference type="ARBA" id="ARBA00040482"/>
    </source>
</evidence>
<reference evidence="18 19" key="1">
    <citation type="submission" date="2014-03" db="EMBL/GenBank/DDBJ databases">
        <title>Molecular Epidemiology of Bluetongue Virus Serotype 1 Circulating in Italy.</title>
        <authorList>
            <person name="Lorusso A."/>
            <person name="Marcacci M."/>
            <person name="Ancora M."/>
            <person name="Mangone I."/>
            <person name="Camma C."/>
            <person name="Savini G."/>
        </authorList>
    </citation>
    <scope>NUCLEOTIDE SEQUENCE [LARGE SCALE GENOMIC DNA]</scope>
    <source>
        <strain evidence="18">SAD2010</strain>
    </source>
</reference>
<comment type="function">
    <text evidence="15">Facilitates viral particle release either by increasing plasma membrane permeability through a viroporin-like activity or by viral budding.</text>
</comment>
<organism evidence="18 19">
    <name type="scientific">Bluetongue virus 1</name>
    <name type="common">BTV 1</name>
    <dbReference type="NCBI Taxonomy" id="35327"/>
    <lineage>
        <taxon>Viruses</taxon>
        <taxon>Riboviria</taxon>
        <taxon>Orthornavirae</taxon>
        <taxon>Duplornaviricota</taxon>
        <taxon>Resentoviricetes</taxon>
        <taxon>Reovirales</taxon>
        <taxon>Sedoreoviridae</taxon>
        <taxon>Orbivirus</taxon>
        <taxon>Orbivirus caerulinguae</taxon>
        <taxon>Bluetongue virus</taxon>
    </lineage>
</organism>
<dbReference type="GO" id="GO:0052170">
    <property type="term" value="P:symbiont-mediated suppression of host innate immune response"/>
    <property type="evidence" value="ECO:0007669"/>
    <property type="project" value="UniProtKB-KW"/>
</dbReference>
<evidence type="ECO:0000256" key="6">
    <source>
        <dbReference type="ARBA" id="ARBA00022692"/>
    </source>
</evidence>
<dbReference type="Pfam" id="PF01616">
    <property type="entry name" value="Orbi_NS3"/>
    <property type="match status" value="1"/>
</dbReference>
<evidence type="ECO:0000256" key="7">
    <source>
        <dbReference type="ARBA" id="ARBA00022812"/>
    </source>
</evidence>
<comment type="similarity">
    <text evidence="3">Belongs to the orbivirus NS3 family.</text>
</comment>
<dbReference type="Proteomes" id="UP000102147">
    <property type="component" value="Genome"/>
</dbReference>
<proteinExistence type="inferred from homology"/>
<evidence type="ECO:0000256" key="3">
    <source>
        <dbReference type="ARBA" id="ARBA00006302"/>
    </source>
</evidence>
<evidence type="ECO:0000256" key="10">
    <source>
        <dbReference type="ARBA" id="ARBA00023136"/>
    </source>
</evidence>
<evidence type="ECO:0000256" key="2">
    <source>
        <dbReference type="ARBA" id="ARBA00004598"/>
    </source>
</evidence>
<evidence type="ECO:0000256" key="4">
    <source>
        <dbReference type="ARBA" id="ARBA00022511"/>
    </source>
</evidence>
<evidence type="ECO:0000256" key="17">
    <source>
        <dbReference type="SAM" id="Phobius"/>
    </source>
</evidence>